<gene>
    <name evidence="1" type="ORF">M407DRAFT_219853</name>
</gene>
<proteinExistence type="predicted"/>
<sequence>MQAIRLLEGIEVGRASTAPVSLLDAARLARIHSTQVMQHTSLLDQVWKESKATAQYFLANPVPPVHHQADKSYVESFMIAVFQRAPAHSSPEDYHAMVTLVEQSQDHVAALYSIFKDSRRSDGLAAASSNLDVWRLRERWSFLLQELVRAKQILQTSRVNVAKLNPPLQHHAYPVLTTSVSSVSQIPWAMDELLRPGHSKQLEMILEDLTRNVERLARYYRAFAEAVTMHPKTDFRMEVFSRVFEGRLRLFCFLERQMVTLMASMIVSTMKDRFNPSTETDTPSFLETLHSGALRDMEACRSTLQEVKALREIWTDISIWLSNFRFGEPGYGHWLWSTDGSPQTNVSKAYKEAQRIVALMDDYEKTLRQLSTFWGNFQTSGEERIFAP</sequence>
<reference evidence="1 2" key="1">
    <citation type="submission" date="2014-04" db="EMBL/GenBank/DDBJ databases">
        <authorList>
            <consortium name="DOE Joint Genome Institute"/>
            <person name="Kuo A."/>
            <person name="Girlanda M."/>
            <person name="Perotto S."/>
            <person name="Kohler A."/>
            <person name="Nagy L.G."/>
            <person name="Floudas D."/>
            <person name="Copeland A."/>
            <person name="Barry K.W."/>
            <person name="Cichocki N."/>
            <person name="Veneault-Fourrey C."/>
            <person name="LaButti K."/>
            <person name="Lindquist E.A."/>
            <person name="Lipzen A."/>
            <person name="Lundell T."/>
            <person name="Morin E."/>
            <person name="Murat C."/>
            <person name="Sun H."/>
            <person name="Tunlid A."/>
            <person name="Henrissat B."/>
            <person name="Grigoriev I.V."/>
            <person name="Hibbett D.S."/>
            <person name="Martin F."/>
            <person name="Nordberg H.P."/>
            <person name="Cantor M.N."/>
            <person name="Hua S.X."/>
        </authorList>
    </citation>
    <scope>NUCLEOTIDE SEQUENCE [LARGE SCALE GENOMIC DNA]</scope>
    <source>
        <strain evidence="1 2">MUT 4182</strain>
    </source>
</reference>
<accession>A0A0C3LC35</accession>
<dbReference type="AlphaFoldDB" id="A0A0C3LC35"/>
<protein>
    <submittedName>
        <fullName evidence="1">Uncharacterized protein</fullName>
    </submittedName>
</protein>
<dbReference type="Proteomes" id="UP000054248">
    <property type="component" value="Unassembled WGS sequence"/>
</dbReference>
<dbReference type="OrthoDB" id="3293541at2759"/>
<reference evidence="2" key="2">
    <citation type="submission" date="2015-01" db="EMBL/GenBank/DDBJ databases">
        <title>Evolutionary Origins and Diversification of the Mycorrhizal Mutualists.</title>
        <authorList>
            <consortium name="DOE Joint Genome Institute"/>
            <consortium name="Mycorrhizal Genomics Consortium"/>
            <person name="Kohler A."/>
            <person name="Kuo A."/>
            <person name="Nagy L.G."/>
            <person name="Floudas D."/>
            <person name="Copeland A."/>
            <person name="Barry K.W."/>
            <person name="Cichocki N."/>
            <person name="Veneault-Fourrey C."/>
            <person name="LaButti K."/>
            <person name="Lindquist E.A."/>
            <person name="Lipzen A."/>
            <person name="Lundell T."/>
            <person name="Morin E."/>
            <person name="Murat C."/>
            <person name="Riley R."/>
            <person name="Ohm R."/>
            <person name="Sun H."/>
            <person name="Tunlid A."/>
            <person name="Henrissat B."/>
            <person name="Grigoriev I.V."/>
            <person name="Hibbett D.S."/>
            <person name="Martin F."/>
        </authorList>
    </citation>
    <scope>NUCLEOTIDE SEQUENCE [LARGE SCALE GENOMIC DNA]</scope>
    <source>
        <strain evidence="2">MUT 4182</strain>
    </source>
</reference>
<dbReference type="EMBL" id="KN822963">
    <property type="protein sequence ID" value="KIO31468.1"/>
    <property type="molecule type" value="Genomic_DNA"/>
</dbReference>
<evidence type="ECO:0000313" key="2">
    <source>
        <dbReference type="Proteomes" id="UP000054248"/>
    </source>
</evidence>
<keyword evidence="2" id="KW-1185">Reference proteome</keyword>
<organism evidence="1 2">
    <name type="scientific">Tulasnella calospora MUT 4182</name>
    <dbReference type="NCBI Taxonomy" id="1051891"/>
    <lineage>
        <taxon>Eukaryota</taxon>
        <taxon>Fungi</taxon>
        <taxon>Dikarya</taxon>
        <taxon>Basidiomycota</taxon>
        <taxon>Agaricomycotina</taxon>
        <taxon>Agaricomycetes</taxon>
        <taxon>Cantharellales</taxon>
        <taxon>Tulasnellaceae</taxon>
        <taxon>Tulasnella</taxon>
    </lineage>
</organism>
<name>A0A0C3LC35_9AGAM</name>
<dbReference type="HOGENOM" id="CLU_712110_0_0_1"/>
<evidence type="ECO:0000313" key="1">
    <source>
        <dbReference type="EMBL" id="KIO31468.1"/>
    </source>
</evidence>